<evidence type="ECO:0000313" key="1">
    <source>
        <dbReference type="EMBL" id="VTT41447.1"/>
    </source>
</evidence>
<dbReference type="RefSeq" id="WP_138083588.1">
    <property type="nucleotide sequence ID" value="NZ_LR594052.1"/>
</dbReference>
<proteinExistence type="predicted"/>
<gene>
    <name evidence="1" type="ORF">NCTC10924_00124</name>
</gene>
<dbReference type="EMBL" id="LR594052">
    <property type="protein sequence ID" value="VTT41447.1"/>
    <property type="molecule type" value="Genomic_DNA"/>
</dbReference>
<protein>
    <submittedName>
        <fullName evidence="1">Uncharacterized protein</fullName>
    </submittedName>
</protein>
<reference evidence="1 2" key="1">
    <citation type="submission" date="2019-05" db="EMBL/GenBank/DDBJ databases">
        <authorList>
            <consortium name="Pathogen Informatics"/>
        </authorList>
    </citation>
    <scope>NUCLEOTIDE SEQUENCE [LARGE SCALE GENOMIC DNA]</scope>
    <source>
        <strain evidence="1 2">NCTC10924</strain>
    </source>
</reference>
<evidence type="ECO:0000313" key="2">
    <source>
        <dbReference type="Proteomes" id="UP000306241"/>
    </source>
</evidence>
<sequence>MAKYTRKQKELIENWDAQIDFLKSSIEIFDKGKVMEAIRIAQTLRVMFHNTEKSHSIYERLNNNIIFKSSSGLYSPFNLISSWMLLSVELSSDGISYQPKLDNPVDRLFFYDFEDWWNQVIFDDKKNVFSRKDIVVYVANKDGGAHFDDYIPEKYANLIIYNSLGVSDMNGSISNNPMYMAIRVIAQEVIDSVELENYSKERKSVIIPKSSFEVRFLDENEVVRFTWSSTDIQQGNSEDQKLILSKFKLSKRKLFYKYFGDKKVEYIKK</sequence>
<accession>A0A4V0H1U0</accession>
<dbReference type="AlphaFoldDB" id="A0A4V0H1U0"/>
<dbReference type="OrthoDB" id="1551235at2"/>
<name>A0A4V0H1U0_STRPO</name>
<dbReference type="Proteomes" id="UP000306241">
    <property type="component" value="Chromosome"/>
</dbReference>
<organism evidence="1 2">
    <name type="scientific">Streptococcus porcinus</name>
    <dbReference type="NCBI Taxonomy" id="1340"/>
    <lineage>
        <taxon>Bacteria</taxon>
        <taxon>Bacillati</taxon>
        <taxon>Bacillota</taxon>
        <taxon>Bacilli</taxon>
        <taxon>Lactobacillales</taxon>
        <taxon>Streptococcaceae</taxon>
        <taxon>Streptococcus</taxon>
    </lineage>
</organism>